<dbReference type="InterPro" id="IPR049326">
    <property type="entry name" value="Rhodopsin_dom_fungi"/>
</dbReference>
<gene>
    <name evidence="4" type="ORF">TCE0_033f09588</name>
</gene>
<keyword evidence="2" id="KW-0472">Membrane</keyword>
<comment type="caution">
    <text evidence="4">The sequence shown here is derived from an EMBL/GenBank/DDBJ whole genome shotgun (WGS) entry which is preliminary data.</text>
</comment>
<keyword evidence="2" id="KW-0812">Transmembrane</keyword>
<feature type="transmembrane region" description="Helical" evidence="2">
    <location>
        <begin position="203"/>
        <end position="223"/>
    </location>
</feature>
<feature type="transmembrane region" description="Helical" evidence="2">
    <location>
        <begin position="166"/>
        <end position="191"/>
    </location>
</feature>
<accession>A0A6V8HK39</accession>
<sequence>MGSRFNYETNKPAVAVTTFVLLVSVILSVSARLGTKYGLFRRLTHDDLAIIASLLFAIFQDICIALAVDSGYGDHQIDISDGDLDQIMKKLFAASFFYIMSLLLSKLSLVLFVQSVTPSIRDKWIARAVKAILLAWATVVIFGTAFQCSVPHTWDIWNGRCFNLLAWRYFVAASNIATDLFIIAQIMVLIINIQTSISRRLTFLGIFAPRIFLVIAAMVELILLRQSTYTNDQTYRMYDLTIISVVIQCVSIVTASWPQLMPFLSWMQSNGLRLNNAQDKSSWSYNVTVQSQIQTSSQDRRGKSKSRGFAPMVRRDQILVTQEWDVQSQSSAARIIREEEDELSHGAMQGSSDRSS</sequence>
<feature type="transmembrane region" description="Helical" evidence="2">
    <location>
        <begin position="12"/>
        <end position="35"/>
    </location>
</feature>
<feature type="transmembrane region" description="Helical" evidence="2">
    <location>
        <begin position="91"/>
        <end position="112"/>
    </location>
</feature>
<protein>
    <recommendedName>
        <fullName evidence="3">Rhodopsin domain-containing protein</fullName>
    </recommendedName>
</protein>
<dbReference type="PANTHER" id="PTHR38794">
    <property type="entry name" value="INTEGRAL MEMBRANE PROTEIN"/>
    <property type="match status" value="1"/>
</dbReference>
<evidence type="ECO:0000313" key="4">
    <source>
        <dbReference type="EMBL" id="GAM38674.1"/>
    </source>
</evidence>
<evidence type="ECO:0000313" key="5">
    <source>
        <dbReference type="Proteomes" id="UP000053095"/>
    </source>
</evidence>
<feature type="region of interest" description="Disordered" evidence="1">
    <location>
        <begin position="337"/>
        <end position="356"/>
    </location>
</feature>
<name>A0A6V8HK39_TALPI</name>
<keyword evidence="5" id="KW-1185">Reference proteome</keyword>
<feature type="transmembrane region" description="Helical" evidence="2">
    <location>
        <begin position="124"/>
        <end position="146"/>
    </location>
</feature>
<proteinExistence type="predicted"/>
<dbReference type="EMBL" id="DF933829">
    <property type="protein sequence ID" value="GAM38674.1"/>
    <property type="molecule type" value="Genomic_DNA"/>
</dbReference>
<organism evidence="4 5">
    <name type="scientific">Talaromyces pinophilus</name>
    <name type="common">Penicillium pinophilum</name>
    <dbReference type="NCBI Taxonomy" id="128442"/>
    <lineage>
        <taxon>Eukaryota</taxon>
        <taxon>Fungi</taxon>
        <taxon>Dikarya</taxon>
        <taxon>Ascomycota</taxon>
        <taxon>Pezizomycotina</taxon>
        <taxon>Eurotiomycetes</taxon>
        <taxon>Eurotiomycetidae</taxon>
        <taxon>Eurotiales</taxon>
        <taxon>Trichocomaceae</taxon>
        <taxon>Talaromyces</taxon>
        <taxon>Talaromyces sect. Talaromyces</taxon>
    </lineage>
</organism>
<evidence type="ECO:0000256" key="2">
    <source>
        <dbReference type="SAM" id="Phobius"/>
    </source>
</evidence>
<reference evidence="5" key="1">
    <citation type="journal article" date="2015" name="Genome Announc.">
        <title>Draft genome sequence of Talaromyces cellulolyticus strain Y-94, a source of lignocellulosic biomass-degrading enzymes.</title>
        <authorList>
            <person name="Fujii T."/>
            <person name="Koike H."/>
            <person name="Sawayama S."/>
            <person name="Yano S."/>
            <person name="Inoue H."/>
        </authorList>
    </citation>
    <scope>NUCLEOTIDE SEQUENCE [LARGE SCALE GENOMIC DNA]</scope>
    <source>
        <strain evidence="5">Y-94</strain>
    </source>
</reference>
<dbReference type="Pfam" id="PF20684">
    <property type="entry name" value="Fung_rhodopsin"/>
    <property type="match status" value="1"/>
</dbReference>
<dbReference type="PANTHER" id="PTHR38794:SF1">
    <property type="entry name" value="INTEGRAL MEMBRANE PROTEIN"/>
    <property type="match status" value="1"/>
</dbReference>
<feature type="domain" description="Rhodopsin" evidence="3">
    <location>
        <begin position="31"/>
        <end position="265"/>
    </location>
</feature>
<dbReference type="AlphaFoldDB" id="A0A6V8HK39"/>
<keyword evidence="2" id="KW-1133">Transmembrane helix</keyword>
<feature type="transmembrane region" description="Helical" evidence="2">
    <location>
        <begin position="47"/>
        <end position="68"/>
    </location>
</feature>
<evidence type="ECO:0000256" key="1">
    <source>
        <dbReference type="SAM" id="MobiDB-lite"/>
    </source>
</evidence>
<evidence type="ECO:0000259" key="3">
    <source>
        <dbReference type="Pfam" id="PF20684"/>
    </source>
</evidence>
<feature type="transmembrane region" description="Helical" evidence="2">
    <location>
        <begin position="235"/>
        <end position="257"/>
    </location>
</feature>
<dbReference type="Proteomes" id="UP000053095">
    <property type="component" value="Unassembled WGS sequence"/>
</dbReference>